<dbReference type="InterPro" id="IPR006683">
    <property type="entry name" value="Thioestr_dom"/>
</dbReference>
<sequence>MNIQTHKKIDFDLCGTPIEQREGFCSIALTTTEKMIVDDYKLIHGGFVFGLADHAAMLAVNDPNVVLGSASVKFLKPVQLDESLVAQAHVMSVSGKKQTVEVKVLRHSDVVFEGNFECFTLKKHVLDKS</sequence>
<dbReference type="PANTHER" id="PTHR42856">
    <property type="entry name" value="ACYL-COENZYME A THIOESTERASE PAAI"/>
    <property type="match status" value="1"/>
</dbReference>
<evidence type="ECO:0000259" key="1">
    <source>
        <dbReference type="Pfam" id="PF03061"/>
    </source>
</evidence>
<gene>
    <name evidence="2" type="ORF">OMM_06358</name>
</gene>
<comment type="caution">
    <text evidence="2">The sequence shown here is derived from an EMBL/GenBank/DDBJ whole genome shotgun (WGS) entry which is preliminary data.</text>
</comment>
<dbReference type="PANTHER" id="PTHR42856:SF1">
    <property type="entry name" value="ACYL-COENZYME A THIOESTERASE PAAI"/>
    <property type="match status" value="1"/>
</dbReference>
<dbReference type="GO" id="GO:0016289">
    <property type="term" value="F:acyl-CoA hydrolase activity"/>
    <property type="evidence" value="ECO:0007669"/>
    <property type="project" value="TreeGrafter"/>
</dbReference>
<dbReference type="EMBL" id="ATBP01000009">
    <property type="protein sequence ID" value="ETR74369.1"/>
    <property type="molecule type" value="Genomic_DNA"/>
</dbReference>
<evidence type="ECO:0000313" key="3">
    <source>
        <dbReference type="Proteomes" id="UP000189670"/>
    </source>
</evidence>
<dbReference type="InterPro" id="IPR029069">
    <property type="entry name" value="HotDog_dom_sf"/>
</dbReference>
<dbReference type="AlphaFoldDB" id="A0A1V1PHJ5"/>
<dbReference type="Proteomes" id="UP000189670">
    <property type="component" value="Unassembled WGS sequence"/>
</dbReference>
<dbReference type="InterPro" id="IPR052723">
    <property type="entry name" value="Acyl-CoA_thioesterase_PaaI"/>
</dbReference>
<proteinExistence type="predicted"/>
<dbReference type="Pfam" id="PF03061">
    <property type="entry name" value="4HBT"/>
    <property type="match status" value="1"/>
</dbReference>
<organism evidence="2 3">
    <name type="scientific">Candidatus Magnetoglobus multicellularis str. Araruama</name>
    <dbReference type="NCBI Taxonomy" id="890399"/>
    <lineage>
        <taxon>Bacteria</taxon>
        <taxon>Pseudomonadati</taxon>
        <taxon>Thermodesulfobacteriota</taxon>
        <taxon>Desulfobacteria</taxon>
        <taxon>Desulfobacterales</taxon>
        <taxon>Desulfobacteraceae</taxon>
        <taxon>Candidatus Magnetoglobus</taxon>
    </lineage>
</organism>
<protein>
    <submittedName>
        <fullName evidence="2">Thioesterase superfamily domain containing protein</fullName>
    </submittedName>
</protein>
<dbReference type="Gene3D" id="3.10.129.10">
    <property type="entry name" value="Hotdog Thioesterase"/>
    <property type="match status" value="1"/>
</dbReference>
<reference evidence="3" key="1">
    <citation type="submission" date="2012-11" db="EMBL/GenBank/DDBJ databases">
        <authorList>
            <person name="Lucero-Rivera Y.E."/>
            <person name="Tovar-Ramirez D."/>
        </authorList>
    </citation>
    <scope>NUCLEOTIDE SEQUENCE [LARGE SCALE GENOMIC DNA]</scope>
    <source>
        <strain evidence="3">Araruama</strain>
    </source>
</reference>
<name>A0A1V1PHJ5_9BACT</name>
<evidence type="ECO:0000313" key="2">
    <source>
        <dbReference type="EMBL" id="ETR74369.1"/>
    </source>
</evidence>
<dbReference type="CDD" id="cd03443">
    <property type="entry name" value="PaaI_thioesterase"/>
    <property type="match status" value="1"/>
</dbReference>
<dbReference type="SUPFAM" id="SSF54637">
    <property type="entry name" value="Thioesterase/thiol ester dehydrase-isomerase"/>
    <property type="match status" value="1"/>
</dbReference>
<feature type="domain" description="Thioesterase" evidence="1">
    <location>
        <begin position="42"/>
        <end position="109"/>
    </location>
</feature>
<accession>A0A1V1PHJ5</accession>